<comment type="caution">
    <text evidence="1">The sequence shown here is derived from an EMBL/GenBank/DDBJ whole genome shotgun (WGS) entry which is preliminary data.</text>
</comment>
<reference evidence="1 2" key="1">
    <citation type="journal article" date="2020" name="Nature">
        <title>Six reference-quality genomes reveal evolution of bat adaptations.</title>
        <authorList>
            <person name="Jebb D."/>
            <person name="Huang Z."/>
            <person name="Pippel M."/>
            <person name="Hughes G.M."/>
            <person name="Lavrichenko K."/>
            <person name="Devanna P."/>
            <person name="Winkler S."/>
            <person name="Jermiin L.S."/>
            <person name="Skirmuntt E.C."/>
            <person name="Katzourakis A."/>
            <person name="Burkitt-Gray L."/>
            <person name="Ray D.A."/>
            <person name="Sullivan K.A.M."/>
            <person name="Roscito J.G."/>
            <person name="Kirilenko B.M."/>
            <person name="Davalos L.M."/>
            <person name="Corthals A.P."/>
            <person name="Power M.L."/>
            <person name="Jones G."/>
            <person name="Ransome R.D."/>
            <person name="Dechmann D.K.N."/>
            <person name="Locatelli A.G."/>
            <person name="Puechmaille S.J."/>
            <person name="Fedrigo O."/>
            <person name="Jarvis E.D."/>
            <person name="Hiller M."/>
            <person name="Vernes S.C."/>
            <person name="Myers E.W."/>
            <person name="Teeling E.C."/>
        </authorList>
    </citation>
    <scope>NUCLEOTIDE SEQUENCE [LARGE SCALE GENOMIC DNA]</scope>
    <source>
        <strain evidence="1">MMolMol1</strain>
        <tissue evidence="1">Muscle</tissue>
    </source>
</reference>
<dbReference type="InParanoid" id="A0A7J8BYJ5"/>
<gene>
    <name evidence="1" type="ORF">HJG59_010063</name>
</gene>
<dbReference type="Proteomes" id="UP000550707">
    <property type="component" value="Unassembled WGS sequence"/>
</dbReference>
<protein>
    <submittedName>
        <fullName evidence="1">Uncharacterized protein</fullName>
    </submittedName>
</protein>
<organism evidence="1 2">
    <name type="scientific">Molossus molossus</name>
    <name type="common">Pallas' mastiff bat</name>
    <name type="synonym">Vespertilio molossus</name>
    <dbReference type="NCBI Taxonomy" id="27622"/>
    <lineage>
        <taxon>Eukaryota</taxon>
        <taxon>Metazoa</taxon>
        <taxon>Chordata</taxon>
        <taxon>Craniata</taxon>
        <taxon>Vertebrata</taxon>
        <taxon>Euteleostomi</taxon>
        <taxon>Mammalia</taxon>
        <taxon>Eutheria</taxon>
        <taxon>Laurasiatheria</taxon>
        <taxon>Chiroptera</taxon>
        <taxon>Yangochiroptera</taxon>
        <taxon>Molossidae</taxon>
        <taxon>Molossus</taxon>
    </lineage>
</organism>
<sequence length="221" mass="23929">MHSYPSSRSAPGAGLVFEGNGARPWPAAVAGSGSWQIPSAPLGAQGQRGDAWCRVFTTDWFAYLAPCCFARRPKRSPRWPQTASQAPPRENFPFVKGDFPCWAWWCVQKNFVGSSESDNSKWPVSPCGTLECPAAVTSSCPSHQGHTCAYQTGCPCPSWTVPFVPFLKIKSFPPLLGALMQIGTTFPENSGTGYIRSLNVRTFDPGFSFLGISSQGNQGEI</sequence>
<dbReference type="AlphaFoldDB" id="A0A7J8BYJ5"/>
<name>A0A7J8BYJ5_MOLMO</name>
<keyword evidence="2" id="KW-1185">Reference proteome</keyword>
<evidence type="ECO:0000313" key="2">
    <source>
        <dbReference type="Proteomes" id="UP000550707"/>
    </source>
</evidence>
<dbReference type="EMBL" id="JACASF010000022">
    <property type="protein sequence ID" value="KAF6403663.1"/>
    <property type="molecule type" value="Genomic_DNA"/>
</dbReference>
<evidence type="ECO:0000313" key="1">
    <source>
        <dbReference type="EMBL" id="KAF6403663.1"/>
    </source>
</evidence>
<accession>A0A7J8BYJ5</accession>
<proteinExistence type="predicted"/>